<feature type="region of interest" description="Disordered" evidence="21">
    <location>
        <begin position="196"/>
        <end position="228"/>
    </location>
</feature>
<dbReference type="GeneID" id="55992500"/>
<comment type="catalytic activity">
    <reaction evidence="1 20">
        <text>S-ubiquitinyl-[E2 ubiquitin-conjugating enzyme]-L-cysteine + [acceptor protein]-L-lysine = [E2 ubiquitin-conjugating enzyme]-L-cysteine + N(6)-ubiquitinyl-[acceptor protein]-L-lysine.</text>
        <dbReference type="EC" id="2.3.2.27"/>
    </reaction>
</comment>
<dbReference type="SUPFAM" id="SSF57850">
    <property type="entry name" value="RING/U-box"/>
    <property type="match status" value="1"/>
</dbReference>
<evidence type="ECO:0000313" key="25">
    <source>
        <dbReference type="Proteomes" id="UP000509510"/>
    </source>
</evidence>
<keyword evidence="12 20" id="KW-0862">Zinc</keyword>
<sequence length="446" mass="50191">MDQTFDIPDSTDWLTTPVSGVASVESALRCQVCKDFFDTPVITSCSHTFCSLCIRRCLSAEGTCPACRRQDQELKLRRNWTVQELVDSFQKVRKDLLNLARESAVRHAEDIDTLQPLAKKRRLDNTTDEHGSSHPELRRTRSRVKAVAVEPTQIPVDEDPQDDDFVPDDGLVACPMCNRRMKEAIVFSHLDICKGPAQRSRESRTARTPQYPPQSHHIQQQQNTKPPERLPAINYSLLKEVAFRKKLKDLGIPDWGPRPLLQRRHTEWMNLWNANCDAKLPKSKRELLRDLEIWERTQGGMAPSLGPPSGPNAIMAKSFDAGAWSTSHGDDFRRLIEDARKKKDMQIRAKEPEVTAQESGNQPIHVEQPIGIEQPISANISSSITQVEVSTAAFPEVPIDLGNPIELNNGLPNSEKTNQAETSTAEVQNDAGGMIFDPAFAPFRWH</sequence>
<evidence type="ECO:0000256" key="6">
    <source>
        <dbReference type="ARBA" id="ARBA00015551"/>
    </source>
</evidence>
<dbReference type="OrthoDB" id="9049620at2759"/>
<evidence type="ECO:0000256" key="3">
    <source>
        <dbReference type="ARBA" id="ARBA00004906"/>
    </source>
</evidence>
<keyword evidence="14 19" id="KW-0234">DNA repair</keyword>
<dbReference type="InterPro" id="IPR017907">
    <property type="entry name" value="Znf_RING_CS"/>
</dbReference>
<evidence type="ECO:0000313" key="24">
    <source>
        <dbReference type="EMBL" id="QKX57882.1"/>
    </source>
</evidence>
<keyword evidence="9 19" id="KW-0227">DNA damage</keyword>
<evidence type="ECO:0000256" key="15">
    <source>
        <dbReference type="ARBA" id="ARBA00023242"/>
    </source>
</evidence>
<dbReference type="InterPro" id="IPR001841">
    <property type="entry name" value="Znf_RING"/>
</dbReference>
<evidence type="ECO:0000256" key="11">
    <source>
        <dbReference type="ARBA" id="ARBA00022786"/>
    </source>
</evidence>
<comment type="pathway">
    <text evidence="3 20">Protein modification; protein ubiquitination.</text>
</comment>
<evidence type="ECO:0000259" key="23">
    <source>
        <dbReference type="PROSITE" id="PS51908"/>
    </source>
</evidence>
<dbReference type="InterPro" id="IPR039577">
    <property type="entry name" value="Rad18"/>
</dbReference>
<evidence type="ECO:0000256" key="13">
    <source>
        <dbReference type="ARBA" id="ARBA00023125"/>
    </source>
</evidence>
<evidence type="ECO:0000256" key="5">
    <source>
        <dbReference type="ARBA" id="ARBA00012483"/>
    </source>
</evidence>
<dbReference type="SMART" id="SM00184">
    <property type="entry name" value="RING"/>
    <property type="match status" value="1"/>
</dbReference>
<dbReference type="InterPro" id="IPR006642">
    <property type="entry name" value="Rad18_UBZ4"/>
</dbReference>
<feature type="region of interest" description="Disordered" evidence="21">
    <location>
        <begin position="120"/>
        <end position="146"/>
    </location>
</feature>
<dbReference type="GO" id="GO:0003697">
    <property type="term" value="F:single-stranded DNA binding"/>
    <property type="evidence" value="ECO:0007669"/>
    <property type="project" value="UniProtKB-UniRule"/>
</dbReference>
<evidence type="ECO:0000256" key="4">
    <source>
        <dbReference type="ARBA" id="ARBA00009506"/>
    </source>
</evidence>
<evidence type="ECO:0000256" key="12">
    <source>
        <dbReference type="ARBA" id="ARBA00022833"/>
    </source>
</evidence>
<gene>
    <name evidence="24" type="ORF">TRUGW13939_05002</name>
</gene>
<feature type="compositionally biased region" description="Basic and acidic residues" evidence="21">
    <location>
        <begin position="344"/>
        <end position="353"/>
    </location>
</feature>
<evidence type="ECO:0000256" key="10">
    <source>
        <dbReference type="ARBA" id="ARBA00022771"/>
    </source>
</evidence>
<comment type="function">
    <text evidence="16 20">E3 RING-finger protein, member of the UBC2/RAD6 epistasis group. Associates to the E2 ubiquitin conjugating enzyme UBC2/RAD6 to form the UBC2-RAD18 ubiquitin ligase complex involved in postreplicative repair (PRR) of damaged DNA.</text>
</comment>
<dbReference type="PROSITE" id="PS00518">
    <property type="entry name" value="ZF_RING_1"/>
    <property type="match status" value="1"/>
</dbReference>
<keyword evidence="25" id="KW-1185">Reference proteome</keyword>
<dbReference type="Gene3D" id="3.30.40.10">
    <property type="entry name" value="Zinc/RING finger domain, C3HC4 (zinc finger)"/>
    <property type="match status" value="1"/>
</dbReference>
<dbReference type="PANTHER" id="PTHR14134:SF2">
    <property type="entry name" value="E3 UBIQUITIN-PROTEIN LIGASE RAD18"/>
    <property type="match status" value="1"/>
</dbReference>
<evidence type="ECO:0000259" key="22">
    <source>
        <dbReference type="PROSITE" id="PS50089"/>
    </source>
</evidence>
<evidence type="ECO:0000256" key="17">
    <source>
        <dbReference type="ARBA" id="ARBA00066140"/>
    </source>
</evidence>
<keyword evidence="15 20" id="KW-0539">Nucleus</keyword>
<dbReference type="FunFam" id="3.30.40.10:FF:000172">
    <property type="entry name" value="E3 ubiquitin-protein ligase RAD18"/>
    <property type="match status" value="1"/>
</dbReference>
<dbReference type="GO" id="GO:0006301">
    <property type="term" value="P:DNA damage tolerance"/>
    <property type="evidence" value="ECO:0007669"/>
    <property type="project" value="InterPro"/>
</dbReference>
<dbReference type="AlphaFoldDB" id="A0A7H8QUY3"/>
<organism evidence="24 25">
    <name type="scientific">Talaromyces rugulosus</name>
    <name type="common">Penicillium rugulosum</name>
    <dbReference type="NCBI Taxonomy" id="121627"/>
    <lineage>
        <taxon>Eukaryota</taxon>
        <taxon>Fungi</taxon>
        <taxon>Dikarya</taxon>
        <taxon>Ascomycota</taxon>
        <taxon>Pezizomycotina</taxon>
        <taxon>Eurotiomycetes</taxon>
        <taxon>Eurotiomycetidae</taxon>
        <taxon>Eurotiales</taxon>
        <taxon>Trichocomaceae</taxon>
        <taxon>Talaromyces</taxon>
        <taxon>Talaromyces sect. Islandici</taxon>
    </lineage>
</organism>
<feature type="domain" description="RING-type" evidence="22">
    <location>
        <begin position="30"/>
        <end position="68"/>
    </location>
</feature>
<dbReference type="Pfam" id="PF13923">
    <property type="entry name" value="zf-C3HC4_2"/>
    <property type="match status" value="1"/>
</dbReference>
<evidence type="ECO:0000256" key="7">
    <source>
        <dbReference type="ARBA" id="ARBA00022679"/>
    </source>
</evidence>
<evidence type="ECO:0000256" key="20">
    <source>
        <dbReference type="RuleBase" id="RU368093"/>
    </source>
</evidence>
<evidence type="ECO:0000256" key="21">
    <source>
        <dbReference type="SAM" id="MobiDB-lite"/>
    </source>
</evidence>
<dbReference type="InterPro" id="IPR013083">
    <property type="entry name" value="Znf_RING/FYVE/PHD"/>
</dbReference>
<dbReference type="PANTHER" id="PTHR14134">
    <property type="entry name" value="E3 UBIQUITIN-PROTEIN LIGASE RAD18"/>
    <property type="match status" value="1"/>
</dbReference>
<dbReference type="GO" id="GO:0006281">
    <property type="term" value="P:DNA repair"/>
    <property type="evidence" value="ECO:0007669"/>
    <property type="project" value="UniProtKB-KW"/>
</dbReference>
<evidence type="ECO:0000256" key="2">
    <source>
        <dbReference type="ARBA" id="ARBA00004123"/>
    </source>
</evidence>
<keyword evidence="8 20" id="KW-0479">Metal-binding</keyword>
<dbReference type="GO" id="GO:0008270">
    <property type="term" value="F:zinc ion binding"/>
    <property type="evidence" value="ECO:0007669"/>
    <property type="project" value="UniProtKB-KW"/>
</dbReference>
<comment type="subcellular location">
    <subcellularLocation>
        <location evidence="2 20">Nucleus</location>
    </subcellularLocation>
</comment>
<evidence type="ECO:0000256" key="18">
    <source>
        <dbReference type="PROSITE-ProRule" id="PRU00175"/>
    </source>
</evidence>
<comment type="similarity">
    <text evidence="4 20">Belongs to the RAD18 family.</text>
</comment>
<feature type="domain" description="UBZ4-type" evidence="23">
    <location>
        <begin position="171"/>
        <end position="198"/>
    </location>
</feature>
<evidence type="ECO:0000256" key="14">
    <source>
        <dbReference type="ARBA" id="ARBA00023204"/>
    </source>
</evidence>
<dbReference type="GO" id="GO:0005634">
    <property type="term" value="C:nucleus"/>
    <property type="evidence" value="ECO:0007669"/>
    <property type="project" value="UniProtKB-SubCell"/>
</dbReference>
<dbReference type="GO" id="GO:0061630">
    <property type="term" value="F:ubiquitin protein ligase activity"/>
    <property type="evidence" value="ECO:0007669"/>
    <property type="project" value="UniProtKB-UniRule"/>
</dbReference>
<evidence type="ECO:0000256" key="9">
    <source>
        <dbReference type="ARBA" id="ARBA00022763"/>
    </source>
</evidence>
<dbReference type="InterPro" id="IPR003034">
    <property type="entry name" value="SAP_dom"/>
</dbReference>
<dbReference type="KEGG" id="trg:TRUGW13939_05002"/>
<protein>
    <recommendedName>
        <fullName evidence="6 20">Postreplication repair E3 ubiquitin-protein ligase RAD18</fullName>
        <ecNumber evidence="5 20">2.3.2.27</ecNumber>
    </recommendedName>
    <alternativeName>
        <fullName evidence="20">RING-type E3 ubiquitin transferase RAD18</fullName>
    </alternativeName>
</protein>
<keyword evidence="13 20" id="KW-0238">DNA-binding</keyword>
<dbReference type="EC" id="2.3.2.27" evidence="5 20"/>
<dbReference type="UniPathway" id="UPA00143"/>
<reference evidence="25" key="1">
    <citation type="submission" date="2020-06" db="EMBL/GenBank/DDBJ databases">
        <title>A chromosome-scale genome assembly of Talaromyces rugulosus W13939.</title>
        <authorList>
            <person name="Wang B."/>
            <person name="Guo L."/>
            <person name="Ye K."/>
            <person name="Wang L."/>
        </authorList>
    </citation>
    <scope>NUCLEOTIDE SEQUENCE [LARGE SCALE GENOMIC DNA]</scope>
    <source>
        <strain evidence="25">W13939</strain>
    </source>
</reference>
<dbReference type="EMBL" id="CP055900">
    <property type="protein sequence ID" value="QKX57882.1"/>
    <property type="molecule type" value="Genomic_DNA"/>
</dbReference>
<dbReference type="SMART" id="SM00513">
    <property type="entry name" value="SAP"/>
    <property type="match status" value="1"/>
</dbReference>
<dbReference type="PROSITE" id="PS51908">
    <property type="entry name" value="ZF_UBZ4"/>
    <property type="match status" value="1"/>
</dbReference>
<dbReference type="InterPro" id="IPR004580">
    <property type="entry name" value="Rad18_fungi"/>
</dbReference>
<evidence type="ECO:0000256" key="1">
    <source>
        <dbReference type="ARBA" id="ARBA00000900"/>
    </source>
</evidence>
<dbReference type="Proteomes" id="UP000509510">
    <property type="component" value="Chromosome III"/>
</dbReference>
<comment type="subunit">
    <text evidence="17 20">Interacts with E2 UBC2, forming a complex with ubiquitin ligase activity.</text>
</comment>
<feature type="compositionally biased region" description="Polar residues" evidence="21">
    <location>
        <begin position="216"/>
        <end position="225"/>
    </location>
</feature>
<keyword evidence="7 20" id="KW-0808">Transferase</keyword>
<evidence type="ECO:0000256" key="19">
    <source>
        <dbReference type="PROSITE-ProRule" id="PRU01256"/>
    </source>
</evidence>
<dbReference type="GO" id="GO:0097505">
    <property type="term" value="C:Rad6-Rad18 complex"/>
    <property type="evidence" value="ECO:0007669"/>
    <property type="project" value="TreeGrafter"/>
</dbReference>
<feature type="region of interest" description="Disordered" evidence="21">
    <location>
        <begin position="344"/>
        <end position="363"/>
    </location>
</feature>
<proteinExistence type="inferred from homology"/>
<keyword evidence="10 18" id="KW-0863">Zinc-finger</keyword>
<dbReference type="RefSeq" id="XP_035344060.1">
    <property type="nucleotide sequence ID" value="XM_035488167.1"/>
</dbReference>
<name>A0A7H8QUY3_TALRU</name>
<keyword evidence="11 20" id="KW-0833">Ubl conjugation pathway</keyword>
<dbReference type="NCBIfam" id="TIGR00599">
    <property type="entry name" value="rad18"/>
    <property type="match status" value="1"/>
</dbReference>
<evidence type="ECO:0000256" key="16">
    <source>
        <dbReference type="ARBA" id="ARBA00054102"/>
    </source>
</evidence>
<dbReference type="GO" id="GO:0006513">
    <property type="term" value="P:protein monoubiquitination"/>
    <property type="evidence" value="ECO:0007669"/>
    <property type="project" value="InterPro"/>
</dbReference>
<feature type="compositionally biased region" description="Basic and acidic residues" evidence="21">
    <location>
        <begin position="123"/>
        <end position="139"/>
    </location>
</feature>
<accession>A0A7H8QUY3</accession>
<dbReference type="PROSITE" id="PS50089">
    <property type="entry name" value="ZF_RING_2"/>
    <property type="match status" value="1"/>
</dbReference>
<dbReference type="SMART" id="SM00734">
    <property type="entry name" value="ZnF_Rad18"/>
    <property type="match status" value="1"/>
</dbReference>
<evidence type="ECO:0000256" key="8">
    <source>
        <dbReference type="ARBA" id="ARBA00022723"/>
    </source>
</evidence>